<gene>
    <name evidence="3" type="ORF">ENUP19_0304G0019</name>
</gene>
<dbReference type="Pfam" id="PF00566">
    <property type="entry name" value="RabGAP-TBC"/>
    <property type="match status" value="1"/>
</dbReference>
<dbReference type="PANTHER" id="PTHR47219">
    <property type="entry name" value="RAB GTPASE-ACTIVATING PROTEIN 1-LIKE"/>
    <property type="match status" value="1"/>
</dbReference>
<sequence>MGDTPSKPEDTPSSFEQQPDYSKYTAQQVFDDWEEIEMKAPAFIRRFVKSIDNKTRLRYWLTMANPEQYTIKNPDLFQSLCAQAEVRMINDEEFKKIGQKIDLDVNRTFPNDPQMTEDKRLDLRDILRSFAILLPKTGYCQGMSFLAGQILLVTQNPEDTLWIFTYFMKDLNLYGLFCDGLPLLKFAVFCIEWVIKHRVPSLTKYFQEKDTPLLLVVGQWLTALFSINFDKCVTLKIWDMFLLEGFVWLVKVSSALLLIHGDLFNGLIDEVVVQLRQATLKDEWRNVSMTADGIVFGEKELKECKLAYDQSQQ</sequence>
<dbReference type="Gene3D" id="1.10.472.80">
    <property type="entry name" value="Ypt/Rab-GAP domain of gyp1p, domain 3"/>
    <property type="match status" value="1"/>
</dbReference>
<feature type="compositionally biased region" description="Basic and acidic residues" evidence="1">
    <location>
        <begin position="1"/>
        <end position="10"/>
    </location>
</feature>
<dbReference type="Proteomes" id="UP001628156">
    <property type="component" value="Unassembled WGS sequence"/>
</dbReference>
<evidence type="ECO:0000259" key="2">
    <source>
        <dbReference type="PROSITE" id="PS50086"/>
    </source>
</evidence>
<dbReference type="InterPro" id="IPR000195">
    <property type="entry name" value="Rab-GAP-TBC_dom"/>
</dbReference>
<organism evidence="3 4">
    <name type="scientific">Entamoeba nuttalli</name>
    <dbReference type="NCBI Taxonomy" id="412467"/>
    <lineage>
        <taxon>Eukaryota</taxon>
        <taxon>Amoebozoa</taxon>
        <taxon>Evosea</taxon>
        <taxon>Archamoebae</taxon>
        <taxon>Mastigamoebida</taxon>
        <taxon>Entamoebidae</taxon>
        <taxon>Entamoeba</taxon>
    </lineage>
</organism>
<feature type="region of interest" description="Disordered" evidence="1">
    <location>
        <begin position="1"/>
        <end position="21"/>
    </location>
</feature>
<reference evidence="3 4" key="1">
    <citation type="journal article" date="2019" name="PLoS Negl. Trop. Dis.">
        <title>Whole genome sequencing of Entamoeba nuttalli reveals mammalian host-related molecular signatures and a novel octapeptide-repeat surface protein.</title>
        <authorList>
            <person name="Tanaka M."/>
            <person name="Makiuchi T."/>
            <person name="Komiyama T."/>
            <person name="Shiina T."/>
            <person name="Osaki K."/>
            <person name="Tachibana H."/>
        </authorList>
    </citation>
    <scope>NUCLEOTIDE SEQUENCE [LARGE SCALE GENOMIC DNA]</scope>
    <source>
        <strain evidence="3 4">P19-061405</strain>
    </source>
</reference>
<dbReference type="Gene3D" id="1.10.8.270">
    <property type="entry name" value="putative rabgap domain of human tbc1 domain family member 14 like domains"/>
    <property type="match status" value="1"/>
</dbReference>
<evidence type="ECO:0000313" key="3">
    <source>
        <dbReference type="EMBL" id="GAB1226731.1"/>
    </source>
</evidence>
<protein>
    <recommendedName>
        <fullName evidence="2">Rab-GAP TBC domain-containing protein</fullName>
    </recommendedName>
</protein>
<proteinExistence type="predicted"/>
<dbReference type="PROSITE" id="PS50086">
    <property type="entry name" value="TBC_RABGAP"/>
    <property type="match status" value="1"/>
</dbReference>
<feature type="compositionally biased region" description="Polar residues" evidence="1">
    <location>
        <begin position="11"/>
        <end position="21"/>
    </location>
</feature>
<dbReference type="PANTHER" id="PTHR47219:SF9">
    <property type="entry name" value="GTPASE ACTIVATING PROTEIN AND CENTROSOME-ASSOCIATED, ISOFORM B"/>
    <property type="match status" value="1"/>
</dbReference>
<dbReference type="InterPro" id="IPR050302">
    <property type="entry name" value="Rab_GAP_TBC_domain"/>
</dbReference>
<dbReference type="SUPFAM" id="SSF47923">
    <property type="entry name" value="Ypt/Rab-GAP domain of gyp1p"/>
    <property type="match status" value="2"/>
</dbReference>
<comment type="caution">
    <text evidence="3">The sequence shown here is derived from an EMBL/GenBank/DDBJ whole genome shotgun (WGS) entry which is preliminary data.</text>
</comment>
<keyword evidence="4" id="KW-1185">Reference proteome</keyword>
<feature type="domain" description="Rab-GAP TBC" evidence="2">
    <location>
        <begin position="50"/>
        <end position="245"/>
    </location>
</feature>
<dbReference type="SMART" id="SM00164">
    <property type="entry name" value="TBC"/>
    <property type="match status" value="1"/>
</dbReference>
<evidence type="ECO:0000313" key="4">
    <source>
        <dbReference type="Proteomes" id="UP001628156"/>
    </source>
</evidence>
<name>A0ABQ0DV49_9EUKA</name>
<accession>A0ABQ0DV49</accession>
<dbReference type="EMBL" id="BAAFRS010000304">
    <property type="protein sequence ID" value="GAB1226731.1"/>
    <property type="molecule type" value="Genomic_DNA"/>
</dbReference>
<dbReference type="InterPro" id="IPR035969">
    <property type="entry name" value="Rab-GAP_TBC_sf"/>
</dbReference>
<evidence type="ECO:0000256" key="1">
    <source>
        <dbReference type="SAM" id="MobiDB-lite"/>
    </source>
</evidence>